<feature type="domain" description="CCHC-type" evidence="2">
    <location>
        <begin position="233"/>
        <end position="249"/>
    </location>
</feature>
<protein>
    <recommendedName>
        <fullName evidence="2">CCHC-type domain-containing protein</fullName>
    </recommendedName>
</protein>
<dbReference type="InterPro" id="IPR001878">
    <property type="entry name" value="Znf_CCHC"/>
</dbReference>
<feature type="compositionally biased region" description="Polar residues" evidence="1">
    <location>
        <begin position="391"/>
        <end position="404"/>
    </location>
</feature>
<feature type="domain" description="CCHC-type" evidence="2">
    <location>
        <begin position="252"/>
        <end position="268"/>
    </location>
</feature>
<dbReference type="Gene3D" id="4.10.60.10">
    <property type="entry name" value="Zinc finger, CCHC-type"/>
    <property type="match status" value="1"/>
</dbReference>
<evidence type="ECO:0000259" key="2">
    <source>
        <dbReference type="SMART" id="SM00343"/>
    </source>
</evidence>
<dbReference type="OrthoDB" id="6434572at2759"/>
<feature type="region of interest" description="Disordered" evidence="1">
    <location>
        <begin position="430"/>
        <end position="485"/>
    </location>
</feature>
<dbReference type="SUPFAM" id="SSF57756">
    <property type="entry name" value="Retrovirus zinc finger-like domains"/>
    <property type="match status" value="1"/>
</dbReference>
<dbReference type="Proteomes" id="UP000499080">
    <property type="component" value="Unassembled WGS sequence"/>
</dbReference>
<comment type="caution">
    <text evidence="3">The sequence shown here is derived from an EMBL/GenBank/DDBJ whole genome shotgun (WGS) entry which is preliminary data.</text>
</comment>
<dbReference type="PANTHER" id="PTHR22639:SF3">
    <property type="entry name" value="ZINC FINGER CCHC DOMAIN-CONTAINING PROTEIN 3"/>
    <property type="match status" value="1"/>
</dbReference>
<dbReference type="GO" id="GO:0003723">
    <property type="term" value="F:RNA binding"/>
    <property type="evidence" value="ECO:0007669"/>
    <property type="project" value="InterPro"/>
</dbReference>
<dbReference type="GO" id="GO:0008270">
    <property type="term" value="F:zinc ion binding"/>
    <property type="evidence" value="ECO:0007669"/>
    <property type="project" value="InterPro"/>
</dbReference>
<keyword evidence="4" id="KW-1185">Reference proteome</keyword>
<name>A0A4Y2KFX5_ARAVE</name>
<organism evidence="3 4">
    <name type="scientific">Araneus ventricosus</name>
    <name type="common">Orbweaver spider</name>
    <name type="synonym">Epeira ventricosa</name>
    <dbReference type="NCBI Taxonomy" id="182803"/>
    <lineage>
        <taxon>Eukaryota</taxon>
        <taxon>Metazoa</taxon>
        <taxon>Ecdysozoa</taxon>
        <taxon>Arthropoda</taxon>
        <taxon>Chelicerata</taxon>
        <taxon>Arachnida</taxon>
        <taxon>Araneae</taxon>
        <taxon>Araneomorphae</taxon>
        <taxon>Entelegynae</taxon>
        <taxon>Araneoidea</taxon>
        <taxon>Araneidae</taxon>
        <taxon>Araneus</taxon>
    </lineage>
</organism>
<gene>
    <name evidence="3" type="ORF">AVEN_244672_1</name>
</gene>
<feature type="region of interest" description="Disordered" evidence="1">
    <location>
        <begin position="370"/>
        <end position="404"/>
    </location>
</feature>
<accession>A0A4Y2KFX5</accession>
<feature type="compositionally biased region" description="Low complexity" evidence="1">
    <location>
        <begin position="445"/>
        <end position="454"/>
    </location>
</feature>
<dbReference type="InterPro" id="IPR036875">
    <property type="entry name" value="Znf_CCHC_sf"/>
</dbReference>
<reference evidence="3 4" key="1">
    <citation type="journal article" date="2019" name="Sci. Rep.">
        <title>Orb-weaving spider Araneus ventricosus genome elucidates the spidroin gene catalogue.</title>
        <authorList>
            <person name="Kono N."/>
            <person name="Nakamura H."/>
            <person name="Ohtoshi R."/>
            <person name="Moran D.A.P."/>
            <person name="Shinohara A."/>
            <person name="Yoshida Y."/>
            <person name="Fujiwara M."/>
            <person name="Mori M."/>
            <person name="Tomita M."/>
            <person name="Arakawa K."/>
        </authorList>
    </citation>
    <scope>NUCLEOTIDE SEQUENCE [LARGE SCALE GENOMIC DNA]</scope>
</reference>
<evidence type="ECO:0000313" key="3">
    <source>
        <dbReference type="EMBL" id="GBN01594.1"/>
    </source>
</evidence>
<proteinExistence type="predicted"/>
<dbReference type="InterPro" id="IPR042509">
    <property type="entry name" value="ZCCHC3"/>
</dbReference>
<feature type="compositionally biased region" description="Pro residues" evidence="1">
    <location>
        <begin position="475"/>
        <end position="485"/>
    </location>
</feature>
<dbReference type="AlphaFoldDB" id="A0A4Y2KFX5"/>
<dbReference type="GO" id="GO:0003690">
    <property type="term" value="F:double-stranded DNA binding"/>
    <property type="evidence" value="ECO:0007669"/>
    <property type="project" value="InterPro"/>
</dbReference>
<evidence type="ECO:0000256" key="1">
    <source>
        <dbReference type="SAM" id="MobiDB-lite"/>
    </source>
</evidence>
<dbReference type="EMBL" id="BGPR01004631">
    <property type="protein sequence ID" value="GBN01594.1"/>
    <property type="molecule type" value="Genomic_DNA"/>
</dbReference>
<evidence type="ECO:0000313" key="4">
    <source>
        <dbReference type="Proteomes" id="UP000499080"/>
    </source>
</evidence>
<sequence length="485" mass="53966">MDSKLPPRVGRAWRPFRRVVHCWSPVYQFGWYPNRLVSLLGIKRKGHSLGLGVKGGKRSWSGQHIDHIKQVDKPFDTFFIIKRTTTSNESFHTVSPFLVERAVTAHLGITKSTRKIRSRDLLIEVATRKQAEQIIKLESLDNIPVAVSAHATLNSSKGVVSCGELLNVPIEEILKGFQPQGVTQVQRIKIRKNGQLIDTKHLILTFHSPRIPESVRAGYIKLTVRPYIPNPLRCFKCQRFGHSKASCRGTLTCARCAEAGHDSSNCTESEKCVNCKGSHTSFSRLCSAWKFEKEVIAEKVKKDISFLEARRLVKSRTPASGTSYASAIETVSFQSKVPERCKDPPDFSDFKAVTYKKKFKKDYQINQDNITTDQVSQSYKPPPLSDKEPSAASNSVTKQNNITVINSGTKSTHVCSVGPVPESMAAFPPEKTKVLQSLESDADAEMSSSSASEGDTLEYMSEDLEDTPQNVCPTTLPPPSTARKR</sequence>
<dbReference type="SMART" id="SM00343">
    <property type="entry name" value="ZnF_C2HC"/>
    <property type="match status" value="2"/>
</dbReference>
<feature type="compositionally biased region" description="Polar residues" evidence="1">
    <location>
        <begin position="370"/>
        <end position="379"/>
    </location>
</feature>
<dbReference type="GO" id="GO:0002218">
    <property type="term" value="P:activation of innate immune response"/>
    <property type="evidence" value="ECO:0007669"/>
    <property type="project" value="InterPro"/>
</dbReference>
<dbReference type="PANTHER" id="PTHR22639">
    <property type="entry name" value="GAG-RELATED PROTEIN"/>
    <property type="match status" value="1"/>
</dbReference>